<dbReference type="Proteomes" id="UP000287188">
    <property type="component" value="Unassembled WGS sequence"/>
</dbReference>
<accession>A0A402ASU4</accession>
<name>A0A402ASU4_9CHLR</name>
<comment type="caution">
    <text evidence="1">The sequence shown here is derived from an EMBL/GenBank/DDBJ whole genome shotgun (WGS) entry which is preliminary data.</text>
</comment>
<dbReference type="EMBL" id="BIFS01000002">
    <property type="protein sequence ID" value="GCE22198.1"/>
    <property type="molecule type" value="Genomic_DNA"/>
</dbReference>
<keyword evidence="2" id="KW-1185">Reference proteome</keyword>
<evidence type="ECO:0000313" key="2">
    <source>
        <dbReference type="Proteomes" id="UP000287188"/>
    </source>
</evidence>
<dbReference type="AlphaFoldDB" id="A0A402ASU4"/>
<protein>
    <submittedName>
        <fullName evidence="1">Uncharacterized protein</fullName>
    </submittedName>
</protein>
<organism evidence="1 2">
    <name type="scientific">Dictyobacter kobayashii</name>
    <dbReference type="NCBI Taxonomy" id="2014872"/>
    <lineage>
        <taxon>Bacteria</taxon>
        <taxon>Bacillati</taxon>
        <taxon>Chloroflexota</taxon>
        <taxon>Ktedonobacteria</taxon>
        <taxon>Ktedonobacterales</taxon>
        <taxon>Dictyobacteraceae</taxon>
        <taxon>Dictyobacter</taxon>
    </lineage>
</organism>
<evidence type="ECO:0000313" key="1">
    <source>
        <dbReference type="EMBL" id="GCE22198.1"/>
    </source>
</evidence>
<proteinExistence type="predicted"/>
<sequence length="102" mass="12165">MQYFRAERYRGKHIRFSGAMKTDRRETQASLWIRIDELREGETEKRYLLEYAWNKPLVWSYGWYAQSVDIQVPEDSVYISLGLILLGKSQVWLDLLEFEAVG</sequence>
<gene>
    <name evidence="1" type="ORF">KDK_59980</name>
</gene>
<dbReference type="Gene3D" id="2.60.120.260">
    <property type="entry name" value="Galactose-binding domain-like"/>
    <property type="match status" value="1"/>
</dbReference>
<reference evidence="2" key="1">
    <citation type="submission" date="2018-12" db="EMBL/GenBank/DDBJ databases">
        <title>Tengunoibacter tsumagoiensis gen. nov., sp. nov., Dictyobacter kobayashii sp. nov., D. alpinus sp. nov., and D. joshuensis sp. nov. and description of Dictyobacteraceae fam. nov. within the order Ktedonobacterales isolated from Tengu-no-mugimeshi.</title>
        <authorList>
            <person name="Wang C.M."/>
            <person name="Zheng Y."/>
            <person name="Sakai Y."/>
            <person name="Toyoda A."/>
            <person name="Minakuchi Y."/>
            <person name="Abe K."/>
            <person name="Yokota A."/>
            <person name="Yabe S."/>
        </authorList>
    </citation>
    <scope>NUCLEOTIDE SEQUENCE [LARGE SCALE GENOMIC DNA]</scope>
    <source>
        <strain evidence="2">Uno11</strain>
    </source>
</reference>